<dbReference type="GO" id="GO:0003677">
    <property type="term" value="F:DNA binding"/>
    <property type="evidence" value="ECO:0007669"/>
    <property type="project" value="UniProtKB-KW"/>
</dbReference>
<evidence type="ECO:0000259" key="13">
    <source>
        <dbReference type="PROSITE" id="PS51193"/>
    </source>
</evidence>
<dbReference type="InterPro" id="IPR027417">
    <property type="entry name" value="P-loop_NTPase"/>
</dbReference>
<dbReference type="GO" id="GO:0046872">
    <property type="term" value="F:metal ion binding"/>
    <property type="evidence" value="ECO:0007669"/>
    <property type="project" value="UniProtKB-KW"/>
</dbReference>
<evidence type="ECO:0000256" key="12">
    <source>
        <dbReference type="ARBA" id="ARBA00023235"/>
    </source>
</evidence>
<keyword evidence="1" id="KW-0004">4Fe-4S</keyword>
<evidence type="ECO:0000256" key="8">
    <source>
        <dbReference type="ARBA" id="ARBA00023004"/>
    </source>
</evidence>
<dbReference type="PANTHER" id="PTHR11472:SF34">
    <property type="entry name" value="REGULATOR OF TELOMERE ELONGATION HELICASE 1"/>
    <property type="match status" value="1"/>
</dbReference>
<feature type="domain" description="Helicase ATP-binding" evidence="13">
    <location>
        <begin position="3"/>
        <end position="271"/>
    </location>
</feature>
<keyword evidence="12" id="KW-0413">Isomerase</keyword>
<evidence type="ECO:0000256" key="10">
    <source>
        <dbReference type="ARBA" id="ARBA00023125"/>
    </source>
</evidence>
<evidence type="ECO:0000256" key="4">
    <source>
        <dbReference type="ARBA" id="ARBA00022763"/>
    </source>
</evidence>
<keyword evidence="11" id="KW-0234">DNA repair</keyword>
<dbReference type="SMART" id="SM00488">
    <property type="entry name" value="DEXDc2"/>
    <property type="match status" value="1"/>
</dbReference>
<dbReference type="InterPro" id="IPR010614">
    <property type="entry name" value="RAD3-like_helicase_DEAD"/>
</dbReference>
<evidence type="ECO:0000256" key="3">
    <source>
        <dbReference type="ARBA" id="ARBA00022741"/>
    </source>
</evidence>
<dbReference type="GO" id="GO:0006281">
    <property type="term" value="P:DNA repair"/>
    <property type="evidence" value="ECO:0007669"/>
    <property type="project" value="UniProtKB-KW"/>
</dbReference>
<organism evidence="14 15">
    <name type="scientific">Thermoproteota archaeon</name>
    <dbReference type="NCBI Taxonomy" id="2056631"/>
    <lineage>
        <taxon>Archaea</taxon>
        <taxon>Thermoproteota</taxon>
    </lineage>
</organism>
<dbReference type="GO" id="GO:0043139">
    <property type="term" value="F:5'-3' DNA helicase activity"/>
    <property type="evidence" value="ECO:0007669"/>
    <property type="project" value="UniProtKB-EC"/>
</dbReference>
<evidence type="ECO:0000256" key="2">
    <source>
        <dbReference type="ARBA" id="ARBA00022723"/>
    </source>
</evidence>
<evidence type="ECO:0000256" key="7">
    <source>
        <dbReference type="ARBA" id="ARBA00022840"/>
    </source>
</evidence>
<evidence type="ECO:0000313" key="15">
    <source>
        <dbReference type="Proteomes" id="UP000278475"/>
    </source>
</evidence>
<dbReference type="EMBL" id="QMQV01000001">
    <property type="protein sequence ID" value="RLE50725.1"/>
    <property type="molecule type" value="Genomic_DNA"/>
</dbReference>
<dbReference type="InterPro" id="IPR006555">
    <property type="entry name" value="ATP-dep_Helicase_C"/>
</dbReference>
<evidence type="ECO:0000256" key="1">
    <source>
        <dbReference type="ARBA" id="ARBA00022485"/>
    </source>
</evidence>
<proteinExistence type="predicted"/>
<comment type="caution">
    <text evidence="14">The sequence shown here is derived from an EMBL/GenBank/DDBJ whole genome shotgun (WGS) entry which is preliminary data.</text>
</comment>
<dbReference type="InterPro" id="IPR014013">
    <property type="entry name" value="Helic_SF1/SF2_ATP-bd_DinG/Rad3"/>
</dbReference>
<dbReference type="PROSITE" id="PS51193">
    <property type="entry name" value="HELICASE_ATP_BIND_2"/>
    <property type="match status" value="1"/>
</dbReference>
<keyword evidence="4" id="KW-0227">DNA damage</keyword>
<dbReference type="Pfam" id="PF13307">
    <property type="entry name" value="Helicase_C_2"/>
    <property type="match status" value="1"/>
</dbReference>
<keyword evidence="9" id="KW-0411">Iron-sulfur</keyword>
<keyword evidence="6 14" id="KW-0347">Helicase</keyword>
<dbReference type="Gene3D" id="3.40.50.300">
    <property type="entry name" value="P-loop containing nucleotide triphosphate hydrolases"/>
    <property type="match status" value="2"/>
</dbReference>
<evidence type="ECO:0000256" key="11">
    <source>
        <dbReference type="ARBA" id="ARBA00023204"/>
    </source>
</evidence>
<evidence type="ECO:0000256" key="5">
    <source>
        <dbReference type="ARBA" id="ARBA00022801"/>
    </source>
</evidence>
<evidence type="ECO:0000313" key="14">
    <source>
        <dbReference type="EMBL" id="RLE50725.1"/>
    </source>
</evidence>
<dbReference type="InterPro" id="IPR045028">
    <property type="entry name" value="DinG/Rad3-like"/>
</dbReference>
<dbReference type="GO" id="GO:0005524">
    <property type="term" value="F:ATP binding"/>
    <property type="evidence" value="ECO:0007669"/>
    <property type="project" value="UniProtKB-KW"/>
</dbReference>
<gene>
    <name evidence="14" type="ORF">DRJ31_00070</name>
</gene>
<evidence type="ECO:0000256" key="9">
    <source>
        <dbReference type="ARBA" id="ARBA00023014"/>
    </source>
</evidence>
<reference evidence="14 15" key="1">
    <citation type="submission" date="2018-06" db="EMBL/GenBank/DDBJ databases">
        <title>Extensive metabolic versatility and redundancy in microbially diverse, dynamic hydrothermal sediments.</title>
        <authorList>
            <person name="Dombrowski N."/>
            <person name="Teske A."/>
            <person name="Baker B.J."/>
        </authorList>
    </citation>
    <scope>NUCLEOTIDE SEQUENCE [LARGE SCALE GENOMIC DNA]</scope>
    <source>
        <strain evidence="14">B66_G16</strain>
    </source>
</reference>
<dbReference type="GO" id="GO:0016818">
    <property type="term" value="F:hydrolase activity, acting on acid anhydrides, in phosphorus-containing anhydrides"/>
    <property type="evidence" value="ECO:0007669"/>
    <property type="project" value="InterPro"/>
</dbReference>
<dbReference type="InterPro" id="IPR006554">
    <property type="entry name" value="Helicase-like_DEXD_c2"/>
</dbReference>
<keyword evidence="5" id="KW-0378">Hydrolase</keyword>
<dbReference type="Pfam" id="PF06733">
    <property type="entry name" value="DEAD_2"/>
    <property type="match status" value="1"/>
</dbReference>
<keyword evidence="7" id="KW-0067">ATP-binding</keyword>
<keyword evidence="2" id="KW-0479">Metal-binding</keyword>
<dbReference type="Gene3D" id="1.10.30.20">
    <property type="entry name" value="Bacterial XPD DNA helicase, FeS cluster domain"/>
    <property type="match status" value="1"/>
</dbReference>
<protein>
    <submittedName>
        <fullName evidence="14">DNA repair helicase</fullName>
    </submittedName>
</protein>
<evidence type="ECO:0000256" key="6">
    <source>
        <dbReference type="ARBA" id="ARBA00022806"/>
    </source>
</evidence>
<name>A0A497ETQ0_9CREN</name>
<keyword evidence="3" id="KW-0547">Nucleotide-binding</keyword>
<dbReference type="AlphaFoldDB" id="A0A497ETQ0"/>
<dbReference type="PANTHER" id="PTHR11472">
    <property type="entry name" value="DNA REPAIR DEAD HELICASE RAD3/XP-D SUBFAMILY MEMBER"/>
    <property type="match status" value="1"/>
</dbReference>
<dbReference type="Gene3D" id="1.10.275.40">
    <property type="match status" value="1"/>
</dbReference>
<dbReference type="GO" id="GO:0051539">
    <property type="term" value="F:4 iron, 4 sulfur cluster binding"/>
    <property type="evidence" value="ECO:0007669"/>
    <property type="project" value="UniProtKB-KW"/>
</dbReference>
<keyword evidence="8" id="KW-0408">Iron</keyword>
<dbReference type="SUPFAM" id="SSF52540">
    <property type="entry name" value="P-loop containing nucleoside triphosphate hydrolases"/>
    <property type="match status" value="1"/>
</dbReference>
<dbReference type="SMART" id="SM00491">
    <property type="entry name" value="HELICc2"/>
    <property type="match status" value="1"/>
</dbReference>
<accession>A0A497ETQ0</accession>
<dbReference type="Proteomes" id="UP000278475">
    <property type="component" value="Unassembled WGS sequence"/>
</dbReference>
<sequence>MERVLEYFPYPSFRLNQDKLAESTALIVEQGGHLVVDGASGLGKTIAVLAGTLPGVIAKGLKLVYLARTHKQLDRVVEELKEVSSKKSVSGFSLRSKLDMCINENLTKEKMDHRTLSEICEELKRSGRCIYYENIFLKRDQFTSLLEQLTKEPKTALEIVEIGKKFEICPYELARSALRAVQVVAASYLHVFDRSIRESFLSGLGVGLSSLVLILDEAHNLPEVCIEVESDSVSERLIEEATEEADRYGKADFIRFYEELQCFLRKISLSDGEVVLENPLATLAELLKKAKLDISDVFLFVEEMRTFGEMVKKHKLARGKLPRSYILKLAEFLSKYVEACGKDAMLHIVSEKEVEENELVRELEVIALDPRLSCEEVLKGVYASVSLSGTLKPTEAYVSVMGLPENAIQLSLPSPFPRHNILALATAGLSTVYRRRGTHMYAKLIEAIAEVAEYTPANVGVFCPSYEVLENLVKSGLKEALKKPLFIEKRFAEPFENDRILAEFKSCSETGGAVLLGVVGGRFSEGEDYPGNEMNSVVIVGVPYAKPSPRIKAQIRYYEERFPGFGRELAYIIPAMRKASQAAGRPFRSPEDRGAIIMLDYRFATRYCRRFLPNWIKRRLRVIRYSKGRIAQELMMFFGLSN</sequence>
<dbReference type="InterPro" id="IPR042493">
    <property type="entry name" value="XPD_DNA_FeS"/>
</dbReference>
<keyword evidence="10" id="KW-0238">DNA-binding</keyword>